<sequence>MSSKKKEKRKWLDEYVQYGYTCITEHDGSQRPNCINCNAKLSNSSLAPAKLRKHYPKLHGD</sequence>
<gene>
    <name evidence="1" type="ORF">ACJMK2_042338</name>
</gene>
<reference evidence="1 2" key="1">
    <citation type="submission" date="2024-11" db="EMBL/GenBank/DDBJ databases">
        <title>Chromosome-level genome assembly of the freshwater bivalve Anodonta woodiana.</title>
        <authorList>
            <person name="Chen X."/>
        </authorList>
    </citation>
    <scope>NUCLEOTIDE SEQUENCE [LARGE SCALE GENOMIC DNA]</scope>
    <source>
        <strain evidence="1">MN2024</strain>
        <tissue evidence="1">Gills</tissue>
    </source>
</reference>
<accession>A0ABD3W701</accession>
<dbReference type="AlphaFoldDB" id="A0ABD3W701"/>
<protein>
    <recommendedName>
        <fullName evidence="3">BED-type domain-containing protein</fullName>
    </recommendedName>
</protein>
<evidence type="ECO:0000313" key="1">
    <source>
        <dbReference type="EMBL" id="KAL3869676.1"/>
    </source>
</evidence>
<comment type="caution">
    <text evidence="1">The sequence shown here is derived from an EMBL/GenBank/DDBJ whole genome shotgun (WGS) entry which is preliminary data.</text>
</comment>
<name>A0ABD3W701_SINWO</name>
<dbReference type="EMBL" id="JBJQND010000008">
    <property type="protein sequence ID" value="KAL3869676.1"/>
    <property type="molecule type" value="Genomic_DNA"/>
</dbReference>
<evidence type="ECO:0008006" key="3">
    <source>
        <dbReference type="Google" id="ProtNLM"/>
    </source>
</evidence>
<keyword evidence="2" id="KW-1185">Reference proteome</keyword>
<evidence type="ECO:0000313" key="2">
    <source>
        <dbReference type="Proteomes" id="UP001634394"/>
    </source>
</evidence>
<proteinExistence type="predicted"/>
<dbReference type="Proteomes" id="UP001634394">
    <property type="component" value="Unassembled WGS sequence"/>
</dbReference>
<organism evidence="1 2">
    <name type="scientific">Sinanodonta woodiana</name>
    <name type="common">Chinese pond mussel</name>
    <name type="synonym">Anodonta woodiana</name>
    <dbReference type="NCBI Taxonomy" id="1069815"/>
    <lineage>
        <taxon>Eukaryota</taxon>
        <taxon>Metazoa</taxon>
        <taxon>Spiralia</taxon>
        <taxon>Lophotrochozoa</taxon>
        <taxon>Mollusca</taxon>
        <taxon>Bivalvia</taxon>
        <taxon>Autobranchia</taxon>
        <taxon>Heteroconchia</taxon>
        <taxon>Palaeoheterodonta</taxon>
        <taxon>Unionida</taxon>
        <taxon>Unionoidea</taxon>
        <taxon>Unionidae</taxon>
        <taxon>Unioninae</taxon>
        <taxon>Sinanodonta</taxon>
    </lineage>
</organism>